<dbReference type="PANTHER" id="PTHR43798:SF33">
    <property type="entry name" value="HYDROLASE, PUTATIVE (AFU_ORTHOLOGUE AFUA_2G14860)-RELATED"/>
    <property type="match status" value="1"/>
</dbReference>
<dbReference type="InterPro" id="IPR000639">
    <property type="entry name" value="Epox_hydrolase-like"/>
</dbReference>
<dbReference type="RefSeq" id="WP_270453801.1">
    <property type="nucleotide sequence ID" value="NZ_JADPIE010000003.1"/>
</dbReference>
<sequence length="265" mass="29927">MYFGANNSEIYYQDYGEKHNPAIVFLHGVGMDHRTFLEQATAFESSYRVIILDLPGHGKSSNIDEYNKFSGTSAKSIINLLDSLEIERAVMVGQSLGSFVVQRIAEQDPDRVIASVHLGGGSLYPGYPAIIKAFKPFTSLTMLLVPENFLYKKFALHKALKPRTQEYLQEITSANGKNLIKHLTLEMFNDMSDGLSKPLDHDLLILYGDHDLNFIKKLSVKWHNSHDRSDLVEIEDAHHIANQDNPEKFNMVLKSFLQSIDLLAS</sequence>
<feature type="domain" description="AB hydrolase-1" evidence="1">
    <location>
        <begin position="21"/>
        <end position="159"/>
    </location>
</feature>
<keyword evidence="3" id="KW-1185">Reference proteome</keyword>
<dbReference type="AlphaFoldDB" id="A0A931AQ56"/>
<dbReference type="Pfam" id="PF00561">
    <property type="entry name" value="Abhydrolase_1"/>
    <property type="match status" value="1"/>
</dbReference>
<dbReference type="GO" id="GO:0016020">
    <property type="term" value="C:membrane"/>
    <property type="evidence" value="ECO:0007669"/>
    <property type="project" value="TreeGrafter"/>
</dbReference>
<dbReference type="Gene3D" id="3.40.50.1820">
    <property type="entry name" value="alpha/beta hydrolase"/>
    <property type="match status" value="1"/>
</dbReference>
<organism evidence="2 3">
    <name type="scientific">Halonatronomonas betaini</name>
    <dbReference type="NCBI Taxonomy" id="2778430"/>
    <lineage>
        <taxon>Bacteria</taxon>
        <taxon>Bacillati</taxon>
        <taxon>Bacillota</taxon>
        <taxon>Clostridia</taxon>
        <taxon>Halanaerobiales</taxon>
        <taxon>Halarsenatibacteraceae</taxon>
        <taxon>Halonatronomonas</taxon>
    </lineage>
</organism>
<name>A0A931AQ56_9FIRM</name>
<dbReference type="InterPro" id="IPR000073">
    <property type="entry name" value="AB_hydrolase_1"/>
</dbReference>
<evidence type="ECO:0000313" key="3">
    <source>
        <dbReference type="Proteomes" id="UP000621436"/>
    </source>
</evidence>
<accession>A0A931AQ56</accession>
<dbReference type="InterPro" id="IPR050266">
    <property type="entry name" value="AB_hydrolase_sf"/>
</dbReference>
<proteinExistence type="predicted"/>
<comment type="caution">
    <text evidence="2">The sequence shown here is derived from an EMBL/GenBank/DDBJ whole genome shotgun (WGS) entry which is preliminary data.</text>
</comment>
<evidence type="ECO:0000259" key="1">
    <source>
        <dbReference type="Pfam" id="PF00561"/>
    </source>
</evidence>
<protein>
    <submittedName>
        <fullName evidence="2">Alpha/beta hydrolase</fullName>
    </submittedName>
</protein>
<dbReference type="InterPro" id="IPR029058">
    <property type="entry name" value="AB_hydrolase_fold"/>
</dbReference>
<dbReference type="SUPFAM" id="SSF53474">
    <property type="entry name" value="alpha/beta-Hydrolases"/>
    <property type="match status" value="1"/>
</dbReference>
<dbReference type="PRINTS" id="PR00111">
    <property type="entry name" value="ABHYDROLASE"/>
</dbReference>
<dbReference type="Proteomes" id="UP000621436">
    <property type="component" value="Unassembled WGS sequence"/>
</dbReference>
<dbReference type="PRINTS" id="PR00412">
    <property type="entry name" value="EPOXHYDRLASE"/>
</dbReference>
<dbReference type="GO" id="GO:0016787">
    <property type="term" value="F:hydrolase activity"/>
    <property type="evidence" value="ECO:0007669"/>
    <property type="project" value="UniProtKB-KW"/>
</dbReference>
<reference evidence="2" key="1">
    <citation type="submission" date="2020-11" db="EMBL/GenBank/DDBJ databases">
        <title>Halonatronomonas betainensis gen. nov., sp. nov. a novel haloalkaliphilic representative of the family Halanaerobiacae capable of betaine degradation.</title>
        <authorList>
            <person name="Boltyanskaya Y."/>
            <person name="Kevbrin V."/>
            <person name="Detkova E."/>
            <person name="Grouzdev D.S."/>
            <person name="Koziaeva V."/>
            <person name="Zhilina T."/>
        </authorList>
    </citation>
    <scope>NUCLEOTIDE SEQUENCE</scope>
    <source>
        <strain evidence="2">Z-7014</strain>
    </source>
</reference>
<evidence type="ECO:0000313" key="2">
    <source>
        <dbReference type="EMBL" id="MBF8436882.1"/>
    </source>
</evidence>
<keyword evidence="2" id="KW-0378">Hydrolase</keyword>
<dbReference type="PANTHER" id="PTHR43798">
    <property type="entry name" value="MONOACYLGLYCEROL LIPASE"/>
    <property type="match status" value="1"/>
</dbReference>
<gene>
    <name evidence="2" type="ORF">I0Q91_07330</name>
</gene>
<dbReference type="EMBL" id="JADPIE010000003">
    <property type="protein sequence ID" value="MBF8436882.1"/>
    <property type="molecule type" value="Genomic_DNA"/>
</dbReference>